<name>A0A3B1CIZ7_9ZZZZ</name>
<protein>
    <submittedName>
        <fullName evidence="1">Uncharacterized protein</fullName>
    </submittedName>
</protein>
<sequence>KLSEDLLEKHEEELKLFEQVLAQKKGDKNKIYSLHEPKVYCMSKGKAHKRFEFGSKVSIVLTKNRGIAVGALNFDENIYDGHTLPEVLEQTKRLTGKVPKVAIVDRGY</sequence>
<accession>A0A3B1CIZ7</accession>
<feature type="non-terminal residue" evidence="1">
    <location>
        <position position="1"/>
    </location>
</feature>
<reference evidence="1" key="1">
    <citation type="submission" date="2018-06" db="EMBL/GenBank/DDBJ databases">
        <authorList>
            <person name="Zhirakovskaya E."/>
        </authorList>
    </citation>
    <scope>NUCLEOTIDE SEQUENCE</scope>
</reference>
<proteinExistence type="predicted"/>
<dbReference type="PANTHER" id="PTHR33803:SF3">
    <property type="entry name" value="BLL1974 PROTEIN"/>
    <property type="match status" value="1"/>
</dbReference>
<dbReference type="PANTHER" id="PTHR33803">
    <property type="entry name" value="IS1478 TRANSPOSASE"/>
    <property type="match status" value="1"/>
</dbReference>
<evidence type="ECO:0000313" key="1">
    <source>
        <dbReference type="EMBL" id="VAX24713.1"/>
    </source>
</evidence>
<gene>
    <name evidence="1" type="ORF">MNBD_IGNAVI01-2982</name>
</gene>
<dbReference type="EMBL" id="UOGD01000279">
    <property type="protein sequence ID" value="VAX24713.1"/>
    <property type="molecule type" value="Genomic_DNA"/>
</dbReference>
<dbReference type="AlphaFoldDB" id="A0A3B1CIZ7"/>
<organism evidence="1">
    <name type="scientific">hydrothermal vent metagenome</name>
    <dbReference type="NCBI Taxonomy" id="652676"/>
    <lineage>
        <taxon>unclassified sequences</taxon>
        <taxon>metagenomes</taxon>
        <taxon>ecological metagenomes</taxon>
    </lineage>
</organism>